<dbReference type="OrthoDB" id="9809730at2"/>
<gene>
    <name evidence="3" type="ORF">SAMN02745191_1111</name>
</gene>
<dbReference type="AlphaFoldDB" id="A0A1T4LYW2"/>
<feature type="domain" description="HTH cro/C1-type" evidence="2">
    <location>
        <begin position="10"/>
        <end position="64"/>
    </location>
</feature>
<sequence length="112" mass="12978">MRKIVIGETIKKLRESMSLSQDELGEILEVSGKTISSWEISRTEPNMGYVQKLSNYFNVSMDYLIYGKNSSVDSDVSFDDFRFALYGEVKDLTEEQKQDVLDFARFIKNKNK</sequence>
<dbReference type="EMBL" id="FUWY01000002">
    <property type="protein sequence ID" value="SJZ59855.1"/>
    <property type="molecule type" value="Genomic_DNA"/>
</dbReference>
<keyword evidence="4" id="KW-1185">Reference proteome</keyword>
<dbReference type="Pfam" id="PF01381">
    <property type="entry name" value="HTH_3"/>
    <property type="match status" value="1"/>
</dbReference>
<dbReference type="SUPFAM" id="SSF47413">
    <property type="entry name" value="lambda repressor-like DNA-binding domains"/>
    <property type="match status" value="1"/>
</dbReference>
<dbReference type="GO" id="GO:0003677">
    <property type="term" value="F:DNA binding"/>
    <property type="evidence" value="ECO:0007669"/>
    <property type="project" value="UniProtKB-KW"/>
</dbReference>
<evidence type="ECO:0000259" key="2">
    <source>
        <dbReference type="PROSITE" id="PS50943"/>
    </source>
</evidence>
<dbReference type="Gene3D" id="1.10.260.40">
    <property type="entry name" value="lambda repressor-like DNA-binding domains"/>
    <property type="match status" value="1"/>
</dbReference>
<evidence type="ECO:0000256" key="1">
    <source>
        <dbReference type="ARBA" id="ARBA00023125"/>
    </source>
</evidence>
<name>A0A1T4LYW2_9FIRM</name>
<protein>
    <submittedName>
        <fullName evidence="3">DNA-binding transcriptional regulator, XRE-family HTH domain</fullName>
    </submittedName>
</protein>
<proteinExistence type="predicted"/>
<dbReference type="RefSeq" id="WP_143254390.1">
    <property type="nucleotide sequence ID" value="NZ_FUWY01000002.1"/>
</dbReference>
<accession>A0A1T4LYW2</accession>
<dbReference type="InterPro" id="IPR010982">
    <property type="entry name" value="Lambda_DNA-bd_dom_sf"/>
</dbReference>
<dbReference type="InterPro" id="IPR001387">
    <property type="entry name" value="Cro/C1-type_HTH"/>
</dbReference>
<dbReference type="PANTHER" id="PTHR46558:SF11">
    <property type="entry name" value="HTH-TYPE TRANSCRIPTIONAL REGULATOR XRE"/>
    <property type="match status" value="1"/>
</dbReference>
<dbReference type="Proteomes" id="UP000243297">
    <property type="component" value="Unassembled WGS sequence"/>
</dbReference>
<dbReference type="SMART" id="SM00530">
    <property type="entry name" value="HTH_XRE"/>
    <property type="match status" value="1"/>
</dbReference>
<evidence type="ECO:0000313" key="4">
    <source>
        <dbReference type="Proteomes" id="UP000243297"/>
    </source>
</evidence>
<reference evidence="4" key="1">
    <citation type="submission" date="2017-02" db="EMBL/GenBank/DDBJ databases">
        <authorList>
            <person name="Varghese N."/>
            <person name="Submissions S."/>
        </authorList>
    </citation>
    <scope>NUCLEOTIDE SEQUENCE [LARGE SCALE GENOMIC DNA]</scope>
    <source>
        <strain evidence="4">ATCC 25662</strain>
    </source>
</reference>
<keyword evidence="1 3" id="KW-0238">DNA-binding</keyword>
<dbReference type="PROSITE" id="PS50943">
    <property type="entry name" value="HTH_CROC1"/>
    <property type="match status" value="1"/>
</dbReference>
<dbReference type="STRING" id="118967.SAMN02745191_1111"/>
<dbReference type="PANTHER" id="PTHR46558">
    <property type="entry name" value="TRACRIPTIONAL REGULATORY PROTEIN-RELATED-RELATED"/>
    <property type="match status" value="1"/>
</dbReference>
<evidence type="ECO:0000313" key="3">
    <source>
        <dbReference type="EMBL" id="SJZ59855.1"/>
    </source>
</evidence>
<dbReference type="CDD" id="cd00093">
    <property type="entry name" value="HTH_XRE"/>
    <property type="match status" value="1"/>
</dbReference>
<organism evidence="3 4">
    <name type="scientific">Anaerorhabdus furcosa</name>
    <dbReference type="NCBI Taxonomy" id="118967"/>
    <lineage>
        <taxon>Bacteria</taxon>
        <taxon>Bacillati</taxon>
        <taxon>Bacillota</taxon>
        <taxon>Erysipelotrichia</taxon>
        <taxon>Erysipelotrichales</taxon>
        <taxon>Erysipelotrichaceae</taxon>
        <taxon>Anaerorhabdus</taxon>
    </lineage>
</organism>